<sequence length="886" mass="94800">MDPSAEAVDLTRCRMAVATVVRGGVTAFEDAIALVRQLPQSLPERGSLAADVVVALVNAGAEHGLGTIWLRHMNDLIAIADRCPPPGSLWPRIRPVARAQSLLYAAGQGQLHDIDAALAEIDAFDLGDDPAVRLGVGSARAGLAFLRAQRDGDFGALRRVREDVAALGDGLTGVPAVAELHAFIMNMVDAAAASQTGDQATRREVLDQLATNLDHLSRIDGMREAVADTAPMIESMRSALDAEDRPPSRPSDAGLAGLIAATLRPGATAADRAFAHVNVTMCALNAGTETDVARVDLGIHHGRQAVASCSDDDTRRSFYLSTLALALMQRADITATVDGLDEAVDLLRQAKDSMGGPHHPHWTYVNDMLRGGLERLGRDQDAQESTRDALRGFAVRALLESDAVGLPTAVREAADTAVDAARRFARDNRPADALTAIDAGRALMLFAAVTRRDFASQLDGTDRRTVWEALSSGPGNLREMTEPRELSEIQAALAALDADALVYLVPAEPPLPGWALIAPVDGPAGFVALPYLNLTEDLVVDRYLRALTRDLDASGHDELTGSTDRMCDWAWRAAVGPLLEQYVDGRQWSSTGRRDRRIVLVPIGDLARIPWQAARRSDGVYAVELAGFSLVASARMLCDSAARTQVPLSQAGLLVGDPDTGGRAPDLEAARREAYAIRGAFYPGARYLGRLPKGSESSTGAGTAGQVRAWLTDRRPQAGTMIHLACHGDYRTDPAQAKSYLLLASDTDADGPGELSAAELVELMASAEGRDVSLVVLAACNTGRSIYGYDEAFSLATAFLAGGARTVLSTQWSVPDEATSSLMFMFHYYLRHEHLPPWQALRQAQLWLLHPQRRKPLELPAGVVAPTADDVPAPVVAWAGFVHWGH</sequence>
<dbReference type="RefSeq" id="WP_344087945.1">
    <property type="nucleotide sequence ID" value="NZ_BAAALS010000042.1"/>
</dbReference>
<reference evidence="2 3" key="1">
    <citation type="journal article" date="2019" name="Int. J. Syst. Evol. Microbiol.">
        <title>The Global Catalogue of Microorganisms (GCM) 10K type strain sequencing project: providing services to taxonomists for standard genome sequencing and annotation.</title>
        <authorList>
            <consortium name="The Broad Institute Genomics Platform"/>
            <consortium name="The Broad Institute Genome Sequencing Center for Infectious Disease"/>
            <person name="Wu L."/>
            <person name="Ma J."/>
        </authorList>
    </citation>
    <scope>NUCLEOTIDE SEQUENCE [LARGE SCALE GENOMIC DNA]</scope>
    <source>
        <strain evidence="2 3">JCM 13249</strain>
    </source>
</reference>
<feature type="domain" description="CHAT" evidence="1">
    <location>
        <begin position="566"/>
        <end position="885"/>
    </location>
</feature>
<dbReference type="Proteomes" id="UP001500655">
    <property type="component" value="Unassembled WGS sequence"/>
</dbReference>
<keyword evidence="3" id="KW-1185">Reference proteome</keyword>
<evidence type="ECO:0000259" key="1">
    <source>
        <dbReference type="Pfam" id="PF12770"/>
    </source>
</evidence>
<gene>
    <name evidence="2" type="ORF">GCM10009681_53530</name>
</gene>
<dbReference type="EMBL" id="BAAALS010000042">
    <property type="protein sequence ID" value="GAA1775242.1"/>
    <property type="molecule type" value="Genomic_DNA"/>
</dbReference>
<accession>A0ABN2L4S3</accession>
<organism evidence="2 3">
    <name type="scientific">Luedemannella helvata</name>
    <dbReference type="NCBI Taxonomy" id="349315"/>
    <lineage>
        <taxon>Bacteria</taxon>
        <taxon>Bacillati</taxon>
        <taxon>Actinomycetota</taxon>
        <taxon>Actinomycetes</taxon>
        <taxon>Micromonosporales</taxon>
        <taxon>Micromonosporaceae</taxon>
        <taxon>Luedemannella</taxon>
    </lineage>
</organism>
<evidence type="ECO:0000313" key="3">
    <source>
        <dbReference type="Proteomes" id="UP001500655"/>
    </source>
</evidence>
<dbReference type="InterPro" id="IPR024983">
    <property type="entry name" value="CHAT_dom"/>
</dbReference>
<evidence type="ECO:0000313" key="2">
    <source>
        <dbReference type="EMBL" id="GAA1775242.1"/>
    </source>
</evidence>
<dbReference type="Pfam" id="PF12770">
    <property type="entry name" value="CHAT"/>
    <property type="match status" value="1"/>
</dbReference>
<comment type="caution">
    <text evidence="2">The sequence shown here is derived from an EMBL/GenBank/DDBJ whole genome shotgun (WGS) entry which is preliminary data.</text>
</comment>
<proteinExistence type="predicted"/>
<protein>
    <recommendedName>
        <fullName evidence="1">CHAT domain-containing protein</fullName>
    </recommendedName>
</protein>
<name>A0ABN2L4S3_9ACTN</name>